<evidence type="ECO:0000256" key="16">
    <source>
        <dbReference type="ARBA" id="ARBA00042156"/>
    </source>
</evidence>
<dbReference type="PROSITE" id="PS00211">
    <property type="entry name" value="ABC_TRANSPORTER_1"/>
    <property type="match status" value="2"/>
</dbReference>
<dbReference type="AlphaFoldDB" id="A0A0S4M178"/>
<keyword evidence="20" id="KW-1185">Reference proteome</keyword>
<gene>
    <name evidence="19" type="primary">uvrA</name>
    <name evidence="19" type="ORF">Ark11_0133</name>
</gene>
<dbReference type="SUPFAM" id="SSF52540">
    <property type="entry name" value="P-loop containing nucleoside triphosphate hydrolases"/>
    <property type="match status" value="2"/>
</dbReference>
<sequence>MVKSPHDNIIIRGAKTHNLQNIDVVIPKNKLVVITGPSGSGKSSLAFDTLFAEGHRRYVESLSTYARQFLGVMDKPDVISISGLLPAVAIEQRTYSGSPRSTVGTITEIYDYLRLLYARVGIPQCPTHGMDLSSYSLTQIVDDIICTHTEEKLFVLAPCKILPGIHIQEALQKLIQQGFIRFIADNVIYYEEEISKLTKIKSSLFVVVDRIIVRNNCQERLTDSIETAIRIGSNKISCFYPELNLYQNYSTQYHCPLCDYSIPPPAPALFSFNSPHGACPGCRGLGHQSDWSIEKIVTYPQLSIKNGAIPLISKSYPEQLGKMIEVINHYQIPTDQSFQNLQESVRHTLLDGNDNYPGYQGFLNFLTNRYCQAQNASHREKEELQKYRVTISCRSCQGDKINNQAKTIKINNFPINKVMKMSLLENKTWLSNLSITGYRKEVANKIIAEIQKRLQFLIDVGVGYLTLERPTDSLSGGEAQRIRLASQIGSGLTGVLYVLDEPSIGLHQKDNELLLKTLTRLRDIGNSVVVVEHDEDAIRSADHIIDMGPLAGSDGGKIVAEGSIEDILSSPSLTGKYLSRSITMPQPEIRKRPRTNRKVILKGASGNNLKKVNVHIPVGLLVCVTGISGSGKSTLINDTLYPAVAQYLKLKTNTPSPYDSIIGAAFFDKTIVIDQHSIGRSSRSNLASYMGILPIIRELLASTSLARQRAYTPGRFSSNNKGGRCEHCTGEGQIKVEMLFLPNMFIPCNVCNGKRFSRETLEIFYKEKNITDILNMTVDETATFFESHPSIQKKISILKDVGLGYMPLGQQAQTLSGGEAQKIKLAQEMSRTQTGKTLYLLDEPTTGLHFHDIHKLLNILLHLRDKDNTVVVIEHNINVIKAADWVIDMGPGGGNDGGKIIATGTPEQIAENKDSATGHYLKQALSQNKTSHHGSNASDKKTN</sequence>
<evidence type="ECO:0000256" key="15">
    <source>
        <dbReference type="ARBA" id="ARBA00039316"/>
    </source>
</evidence>
<evidence type="ECO:0000256" key="8">
    <source>
        <dbReference type="ARBA" id="ARBA00022771"/>
    </source>
</evidence>
<dbReference type="PROSITE" id="PS50893">
    <property type="entry name" value="ABC_TRANSPORTER_2"/>
    <property type="match status" value="1"/>
</dbReference>
<accession>A0A0S4M178</accession>
<keyword evidence="12" id="KW-0238">DNA-binding</keyword>
<dbReference type="GO" id="GO:0008270">
    <property type="term" value="F:zinc ion binding"/>
    <property type="evidence" value="ECO:0007669"/>
    <property type="project" value="UniProtKB-KW"/>
</dbReference>
<evidence type="ECO:0000256" key="4">
    <source>
        <dbReference type="ARBA" id="ARBA00022737"/>
    </source>
</evidence>
<organism evidence="19 20">
    <name type="scientific">Candidatus Ichthyocystis hellenicum</name>
    <dbReference type="NCBI Taxonomy" id="1561003"/>
    <lineage>
        <taxon>Bacteria</taxon>
        <taxon>Pseudomonadati</taxon>
        <taxon>Pseudomonadota</taxon>
        <taxon>Betaproteobacteria</taxon>
        <taxon>Burkholderiales</taxon>
        <taxon>Candidatus Ichthyocystis</taxon>
    </lineage>
</organism>
<evidence type="ECO:0000256" key="9">
    <source>
        <dbReference type="ARBA" id="ARBA00022833"/>
    </source>
</evidence>
<evidence type="ECO:0000256" key="5">
    <source>
        <dbReference type="ARBA" id="ARBA00022741"/>
    </source>
</evidence>
<dbReference type="GO" id="GO:0005737">
    <property type="term" value="C:cytoplasm"/>
    <property type="evidence" value="ECO:0007669"/>
    <property type="project" value="UniProtKB-SubCell"/>
</dbReference>
<dbReference type="PANTHER" id="PTHR43152">
    <property type="entry name" value="UVRABC SYSTEM PROTEIN A"/>
    <property type="match status" value="1"/>
</dbReference>
<dbReference type="Gene3D" id="3.30.1490.20">
    <property type="entry name" value="ATP-grasp fold, A domain"/>
    <property type="match status" value="1"/>
</dbReference>
<keyword evidence="11" id="KW-0267">Excision nuclease</keyword>
<dbReference type="GO" id="GO:0003677">
    <property type="term" value="F:DNA binding"/>
    <property type="evidence" value="ECO:0007669"/>
    <property type="project" value="UniProtKB-KW"/>
</dbReference>
<dbReference type="Gene3D" id="1.20.1580.10">
    <property type="entry name" value="ABC transporter ATPase like domain"/>
    <property type="match status" value="2"/>
</dbReference>
<evidence type="ECO:0000313" key="20">
    <source>
        <dbReference type="Proteomes" id="UP000198651"/>
    </source>
</evidence>
<evidence type="ECO:0000256" key="13">
    <source>
        <dbReference type="ARBA" id="ARBA00023204"/>
    </source>
</evidence>
<evidence type="ECO:0000313" key="19">
    <source>
        <dbReference type="EMBL" id="CUT16992.1"/>
    </source>
</evidence>
<dbReference type="GO" id="GO:0016887">
    <property type="term" value="F:ATP hydrolysis activity"/>
    <property type="evidence" value="ECO:0007669"/>
    <property type="project" value="InterPro"/>
</dbReference>
<feature type="domain" description="ABC transporter" evidence="18">
    <location>
        <begin position="589"/>
        <end position="922"/>
    </location>
</feature>
<dbReference type="Pfam" id="PF17760">
    <property type="entry name" value="UvrA_inter"/>
    <property type="match status" value="1"/>
</dbReference>
<evidence type="ECO:0000256" key="6">
    <source>
        <dbReference type="ARBA" id="ARBA00022763"/>
    </source>
</evidence>
<evidence type="ECO:0000259" key="18">
    <source>
        <dbReference type="PROSITE" id="PS50893"/>
    </source>
</evidence>
<keyword evidence="4" id="KW-0677">Repeat</keyword>
<evidence type="ECO:0000256" key="14">
    <source>
        <dbReference type="ARBA" id="ARBA00038000"/>
    </source>
</evidence>
<proteinExistence type="inferred from homology"/>
<evidence type="ECO:0000256" key="7">
    <source>
        <dbReference type="ARBA" id="ARBA00022769"/>
    </source>
</evidence>
<feature type="region of interest" description="Disordered" evidence="17">
    <location>
        <begin position="912"/>
        <end position="943"/>
    </location>
</feature>
<evidence type="ECO:0000256" key="3">
    <source>
        <dbReference type="ARBA" id="ARBA00022723"/>
    </source>
</evidence>
<dbReference type="InterPro" id="IPR017871">
    <property type="entry name" value="ABC_transporter-like_CS"/>
</dbReference>
<evidence type="ECO:0000256" key="17">
    <source>
        <dbReference type="SAM" id="MobiDB-lite"/>
    </source>
</evidence>
<dbReference type="NCBIfam" id="NF001503">
    <property type="entry name" value="PRK00349.1"/>
    <property type="match status" value="1"/>
</dbReference>
<keyword evidence="3" id="KW-0479">Metal-binding</keyword>
<dbReference type="PATRIC" id="fig|1561003.3.peg.133"/>
<dbReference type="PANTHER" id="PTHR43152:SF1">
    <property type="entry name" value="UVRA PROTEIN"/>
    <property type="match status" value="1"/>
</dbReference>
<dbReference type="EMBL" id="LN906597">
    <property type="protein sequence ID" value="CUT16992.1"/>
    <property type="molecule type" value="Genomic_DNA"/>
</dbReference>
<dbReference type="InterPro" id="IPR003439">
    <property type="entry name" value="ABC_transporter-like_ATP-bd"/>
</dbReference>
<keyword evidence="7" id="KW-0228">DNA excision</keyword>
<dbReference type="InterPro" id="IPR013815">
    <property type="entry name" value="ATP_grasp_subdomain_1"/>
</dbReference>
<dbReference type="InterPro" id="IPR041552">
    <property type="entry name" value="UvrA_DNA-bd"/>
</dbReference>
<dbReference type="InterPro" id="IPR041102">
    <property type="entry name" value="UvrA_inter"/>
</dbReference>
<dbReference type="GO" id="GO:0005524">
    <property type="term" value="F:ATP binding"/>
    <property type="evidence" value="ECO:0007669"/>
    <property type="project" value="UniProtKB-KW"/>
</dbReference>
<dbReference type="InterPro" id="IPR004602">
    <property type="entry name" value="UvrA"/>
</dbReference>
<dbReference type="GO" id="GO:0006289">
    <property type="term" value="P:nucleotide-excision repair"/>
    <property type="evidence" value="ECO:0007669"/>
    <property type="project" value="InterPro"/>
</dbReference>
<keyword evidence="6" id="KW-0227">DNA damage</keyword>
<dbReference type="Gene3D" id="1.10.8.280">
    <property type="entry name" value="ABC transporter ATPase domain-like"/>
    <property type="match status" value="1"/>
</dbReference>
<comment type="subcellular location">
    <subcellularLocation>
        <location evidence="1">Cytoplasm</location>
    </subcellularLocation>
</comment>
<dbReference type="GO" id="GO:0004518">
    <property type="term" value="F:nuclease activity"/>
    <property type="evidence" value="ECO:0007669"/>
    <property type="project" value="UniProtKB-KW"/>
</dbReference>
<dbReference type="NCBIfam" id="TIGR00630">
    <property type="entry name" value="uvra"/>
    <property type="match status" value="1"/>
</dbReference>
<dbReference type="Gene3D" id="3.40.50.300">
    <property type="entry name" value="P-loop containing nucleotide triphosphate hydrolases"/>
    <property type="match status" value="2"/>
</dbReference>
<dbReference type="Proteomes" id="UP000198651">
    <property type="component" value="Chromosome I"/>
</dbReference>
<protein>
    <recommendedName>
        <fullName evidence="15">UvrABC system protein A</fullName>
    </recommendedName>
    <alternativeName>
        <fullName evidence="16">Excinuclease ABC subunit A</fullName>
    </alternativeName>
</protein>
<dbReference type="STRING" id="1561003.Ark11_0133"/>
<name>A0A0S4M178_9BURK</name>
<evidence type="ECO:0000256" key="2">
    <source>
        <dbReference type="ARBA" id="ARBA00022490"/>
    </source>
</evidence>
<evidence type="ECO:0000256" key="10">
    <source>
        <dbReference type="ARBA" id="ARBA00022840"/>
    </source>
</evidence>
<comment type="similarity">
    <text evidence="14">Belongs to the ABC transporter superfamily. UvrA family.</text>
</comment>
<dbReference type="Pfam" id="PF17755">
    <property type="entry name" value="UvrA_DNA-bind"/>
    <property type="match status" value="1"/>
</dbReference>
<reference evidence="20" key="1">
    <citation type="submission" date="2015-11" db="EMBL/GenBank/DDBJ databases">
        <authorList>
            <person name="Seth-Smith H.M.B."/>
        </authorList>
    </citation>
    <scope>NUCLEOTIDE SEQUENCE [LARGE SCALE GENOMIC DNA]</scope>
    <source>
        <strain evidence="20">2013Ark11</strain>
    </source>
</reference>
<feature type="compositionally biased region" description="Polar residues" evidence="17">
    <location>
        <begin position="924"/>
        <end position="937"/>
    </location>
</feature>
<dbReference type="GO" id="GO:0009380">
    <property type="term" value="C:excinuclease repair complex"/>
    <property type="evidence" value="ECO:0007669"/>
    <property type="project" value="InterPro"/>
</dbReference>
<dbReference type="InterPro" id="IPR027417">
    <property type="entry name" value="P-loop_NTPase"/>
</dbReference>
<keyword evidence="8" id="KW-0863">Zinc-finger</keyword>
<evidence type="ECO:0000256" key="11">
    <source>
        <dbReference type="ARBA" id="ARBA00022881"/>
    </source>
</evidence>
<evidence type="ECO:0000256" key="12">
    <source>
        <dbReference type="ARBA" id="ARBA00023125"/>
    </source>
</evidence>
<keyword evidence="9" id="KW-0862">Zinc</keyword>
<dbReference type="RefSeq" id="WP_092343123.1">
    <property type="nucleotide sequence ID" value="NZ_FLSL01000091.1"/>
</dbReference>
<dbReference type="OrthoDB" id="9809851at2"/>
<keyword evidence="13" id="KW-0234">DNA repair</keyword>
<keyword evidence="2" id="KW-0963">Cytoplasm</keyword>
<evidence type="ECO:0000256" key="1">
    <source>
        <dbReference type="ARBA" id="ARBA00004496"/>
    </source>
</evidence>
<keyword evidence="5" id="KW-0547">Nucleotide-binding</keyword>
<keyword evidence="10" id="KW-0067">ATP-binding</keyword>